<evidence type="ECO:0000313" key="4">
    <source>
        <dbReference type="Proteomes" id="UP001189429"/>
    </source>
</evidence>
<dbReference type="EMBL" id="CAUYUJ010016031">
    <property type="protein sequence ID" value="CAK0861008.1"/>
    <property type="molecule type" value="Genomic_DNA"/>
</dbReference>
<dbReference type="InterPro" id="IPR032632">
    <property type="entry name" value="Peptidase_M16_M"/>
</dbReference>
<gene>
    <name evidence="3" type="ORF">PCOR1329_LOCUS49804</name>
</gene>
<dbReference type="Proteomes" id="UP001189429">
    <property type="component" value="Unassembled WGS sequence"/>
</dbReference>
<evidence type="ECO:0000259" key="2">
    <source>
        <dbReference type="Pfam" id="PF16187"/>
    </source>
</evidence>
<dbReference type="Pfam" id="PF16187">
    <property type="entry name" value="Peptidase_M16_M"/>
    <property type="match status" value="1"/>
</dbReference>
<feature type="domain" description="Peptidase M16 middle/third" evidence="2">
    <location>
        <begin position="28"/>
        <end position="208"/>
    </location>
</feature>
<proteinExistence type="predicted"/>
<reference evidence="3" key="1">
    <citation type="submission" date="2023-10" db="EMBL/GenBank/DDBJ databases">
        <authorList>
            <person name="Chen Y."/>
            <person name="Shah S."/>
            <person name="Dougan E. K."/>
            <person name="Thang M."/>
            <person name="Chan C."/>
        </authorList>
    </citation>
    <scope>NUCLEOTIDE SEQUENCE [LARGE SCALE GENOMIC DNA]</scope>
</reference>
<dbReference type="InterPro" id="IPR011249">
    <property type="entry name" value="Metalloenz_LuxS/M16"/>
</dbReference>
<feature type="chain" id="PRO_5046532453" description="Peptidase M16 middle/third domain-containing protein" evidence="1">
    <location>
        <begin position="20"/>
        <end position="212"/>
    </location>
</feature>
<feature type="signal peptide" evidence="1">
    <location>
        <begin position="1"/>
        <end position="19"/>
    </location>
</feature>
<feature type="non-terminal residue" evidence="3">
    <location>
        <position position="212"/>
    </location>
</feature>
<name>A0ABN9UP61_9DINO</name>
<evidence type="ECO:0000313" key="3">
    <source>
        <dbReference type="EMBL" id="CAK0861008.1"/>
    </source>
</evidence>
<comment type="caution">
    <text evidence="3">The sequence shown here is derived from an EMBL/GenBank/DDBJ whole genome shotgun (WGS) entry which is preliminary data.</text>
</comment>
<keyword evidence="1" id="KW-0732">Signal</keyword>
<accession>A0ABN9UP61</accession>
<keyword evidence="4" id="KW-1185">Reference proteome</keyword>
<sequence length="212" mass="22791">MRACNVVIILLRALNDTEAASAADHGLGPPPDLAYVPDKLDLIAEGASEGGPEKLLDRGRVQLFWLGLGEVRLPKAVISLKVGFPPAVTARADGAVLAAVHTRLVQLLLEESSDALQTCGVTYSISAGSDGITVYFSGFDQHISELIALVLPQVRKVDHPEQHFEVVRRQLLIDLGDVTKSQPYQHAMEAFEVVTVRGRHSRAELLAAAASE</sequence>
<organism evidence="3 4">
    <name type="scientific">Prorocentrum cordatum</name>
    <dbReference type="NCBI Taxonomy" id="2364126"/>
    <lineage>
        <taxon>Eukaryota</taxon>
        <taxon>Sar</taxon>
        <taxon>Alveolata</taxon>
        <taxon>Dinophyceae</taxon>
        <taxon>Prorocentrales</taxon>
        <taxon>Prorocentraceae</taxon>
        <taxon>Prorocentrum</taxon>
    </lineage>
</organism>
<dbReference type="Gene3D" id="3.30.830.10">
    <property type="entry name" value="Metalloenzyme, LuxS/M16 peptidase-like"/>
    <property type="match status" value="1"/>
</dbReference>
<evidence type="ECO:0000256" key="1">
    <source>
        <dbReference type="SAM" id="SignalP"/>
    </source>
</evidence>
<dbReference type="SUPFAM" id="SSF63411">
    <property type="entry name" value="LuxS/MPP-like metallohydrolase"/>
    <property type="match status" value="1"/>
</dbReference>
<protein>
    <recommendedName>
        <fullName evidence="2">Peptidase M16 middle/third domain-containing protein</fullName>
    </recommendedName>
</protein>